<dbReference type="STRING" id="1448321.A0A317X0Q6"/>
<evidence type="ECO:0000256" key="5">
    <source>
        <dbReference type="ARBA" id="ARBA00023136"/>
    </source>
</evidence>
<keyword evidence="3 6" id="KW-0812">Transmembrane</keyword>
<gene>
    <name evidence="7" type="ORF">BO70DRAFT_284149</name>
</gene>
<comment type="subcellular location">
    <subcellularLocation>
        <location evidence="1 6">Membrane</location>
        <topology evidence="1 6">Multi-pass membrane protein</topology>
    </subcellularLocation>
</comment>
<name>A0A317X0Q6_9EURO</name>
<reference evidence="7 8" key="1">
    <citation type="submission" date="2016-12" db="EMBL/GenBank/DDBJ databases">
        <title>The genomes of Aspergillus section Nigri reveals drivers in fungal speciation.</title>
        <authorList>
            <consortium name="DOE Joint Genome Institute"/>
            <person name="Vesth T.C."/>
            <person name="Nybo J."/>
            <person name="Theobald S."/>
            <person name="Brandl J."/>
            <person name="Frisvad J.C."/>
            <person name="Nielsen K.F."/>
            <person name="Lyhne E.K."/>
            <person name="Kogle M.E."/>
            <person name="Kuo A."/>
            <person name="Riley R."/>
            <person name="Clum A."/>
            <person name="Nolan M."/>
            <person name="Lipzen A."/>
            <person name="Salamov A."/>
            <person name="Henrissat B."/>
            <person name="Wiebenga A."/>
            <person name="De Vries R.P."/>
            <person name="Grigoriev I.V."/>
            <person name="Mortensen U.H."/>
            <person name="Andersen M.R."/>
            <person name="Baker S.E."/>
        </authorList>
    </citation>
    <scope>NUCLEOTIDE SEQUENCE [LARGE SCALE GENOMIC DNA]</scope>
    <source>
        <strain evidence="7 8">CBS 117.55</strain>
    </source>
</reference>
<evidence type="ECO:0000313" key="8">
    <source>
        <dbReference type="Proteomes" id="UP000247233"/>
    </source>
</evidence>
<keyword evidence="6" id="KW-0813">Transport</keyword>
<protein>
    <recommendedName>
        <fullName evidence="6">Copper transport protein</fullName>
    </recommendedName>
</protein>
<keyword evidence="5 6" id="KW-0472">Membrane</keyword>
<proteinExistence type="inferred from homology"/>
<evidence type="ECO:0000313" key="7">
    <source>
        <dbReference type="EMBL" id="PWY91172.1"/>
    </source>
</evidence>
<keyword evidence="6" id="KW-0186">Copper</keyword>
<dbReference type="Proteomes" id="UP000247233">
    <property type="component" value="Unassembled WGS sequence"/>
</dbReference>
<dbReference type="GO" id="GO:0005375">
    <property type="term" value="F:copper ion transmembrane transporter activity"/>
    <property type="evidence" value="ECO:0007669"/>
    <property type="project" value="UniProtKB-UniRule"/>
</dbReference>
<dbReference type="PANTHER" id="PTHR12483">
    <property type="entry name" value="SOLUTE CARRIER FAMILY 31 COPPER TRANSPORTERS"/>
    <property type="match status" value="1"/>
</dbReference>
<dbReference type="OrthoDB" id="161814at2759"/>
<evidence type="ECO:0000256" key="3">
    <source>
        <dbReference type="ARBA" id="ARBA00022692"/>
    </source>
</evidence>
<dbReference type="AlphaFoldDB" id="A0A317X0Q6"/>
<dbReference type="InterPro" id="IPR007274">
    <property type="entry name" value="Cop_transporter"/>
</dbReference>
<evidence type="ECO:0000256" key="4">
    <source>
        <dbReference type="ARBA" id="ARBA00022989"/>
    </source>
</evidence>
<evidence type="ECO:0000256" key="1">
    <source>
        <dbReference type="ARBA" id="ARBA00004141"/>
    </source>
</evidence>
<feature type="transmembrane region" description="Helical" evidence="6">
    <location>
        <begin position="107"/>
        <end position="125"/>
    </location>
</feature>
<feature type="transmembrane region" description="Helical" evidence="6">
    <location>
        <begin position="22"/>
        <end position="42"/>
    </location>
</feature>
<dbReference type="GO" id="GO:0016020">
    <property type="term" value="C:membrane"/>
    <property type="evidence" value="ECO:0007669"/>
    <property type="project" value="UniProtKB-SubCell"/>
</dbReference>
<comment type="similarity">
    <text evidence="2 6">Belongs to the copper transporter (Ctr) (TC 1.A.56) family. SLC31A subfamily.</text>
</comment>
<evidence type="ECO:0000256" key="2">
    <source>
        <dbReference type="ARBA" id="ARBA00006921"/>
    </source>
</evidence>
<accession>A0A317X0Q6</accession>
<keyword evidence="6" id="KW-0406">Ion transport</keyword>
<sequence>MFWNWNTIDTCFISKTWHITSVGMFAGSCIAVVGLVILLEFLRRAAREYDVFIHHRALAIAKPAPEQSTRYVHRPSILEQLIRAVLYTAQFAVAYFIVLLAITFNGYIIICVFVGAFLGAFVFSWEMVGGSAGGSGGGSAG</sequence>
<comment type="caution">
    <text evidence="7">The sequence shown here is derived from an EMBL/GenBank/DDBJ whole genome shotgun (WGS) entry which is preliminary data.</text>
</comment>
<dbReference type="RefSeq" id="XP_025403615.1">
    <property type="nucleotide sequence ID" value="XM_025539117.1"/>
</dbReference>
<keyword evidence="6" id="KW-0187">Copper transport</keyword>
<keyword evidence="4 6" id="KW-1133">Transmembrane helix</keyword>
<dbReference type="VEuPathDB" id="FungiDB:BO70DRAFT_284149"/>
<dbReference type="PANTHER" id="PTHR12483:SF73">
    <property type="entry name" value="COPPER TRANSPORT PROTEIN CTR3"/>
    <property type="match status" value="1"/>
</dbReference>
<keyword evidence="8" id="KW-1185">Reference proteome</keyword>
<dbReference type="EMBL" id="MSFL01000002">
    <property type="protein sequence ID" value="PWY91172.1"/>
    <property type="molecule type" value="Genomic_DNA"/>
</dbReference>
<dbReference type="Pfam" id="PF04145">
    <property type="entry name" value="Ctr"/>
    <property type="match status" value="1"/>
</dbReference>
<organism evidence="7 8">
    <name type="scientific">Aspergillus heteromorphus CBS 117.55</name>
    <dbReference type="NCBI Taxonomy" id="1448321"/>
    <lineage>
        <taxon>Eukaryota</taxon>
        <taxon>Fungi</taxon>
        <taxon>Dikarya</taxon>
        <taxon>Ascomycota</taxon>
        <taxon>Pezizomycotina</taxon>
        <taxon>Eurotiomycetes</taxon>
        <taxon>Eurotiomycetidae</taxon>
        <taxon>Eurotiales</taxon>
        <taxon>Aspergillaceae</taxon>
        <taxon>Aspergillus</taxon>
        <taxon>Aspergillus subgen. Circumdati</taxon>
    </lineage>
</organism>
<evidence type="ECO:0000256" key="6">
    <source>
        <dbReference type="RuleBase" id="RU367022"/>
    </source>
</evidence>
<dbReference type="GeneID" id="37061354"/>